<sequence>MTQMIGVNLGNWLVLEKWMAPELFTGTDAEDEWYLTHGLDDVSRRERFTVHRDSWVTGRDFAYLAARGVRLLRLPVPYFVFGDVPPFLGCVDYLDRAFGWAARYGMRILLDLHTVPESQNGFDNGGVCGVCRFHQEPEHVEFALTVLERLAARYGARPELWGIEVLNEPISPDLWALLDVPKRYPAVDPARAAGSEGVPTEFLAGFYRDAYRRIRAVAPGARVVFHDGFRMREWFGMLDSGEFENFAVDTHMYVMMAGQRDLDGYLEYIARTFGDTLAEASQHFPVLVGEWCLDTKQAALAGMPDDERRTYNRTIATAHLAAFEPAVAWTYWSWRMHVDAPELDTWDFLRTVEAGYLPPLAG</sequence>
<keyword evidence="12" id="KW-1185">Reference proteome</keyword>
<dbReference type="InterPro" id="IPR001547">
    <property type="entry name" value="Glyco_hydro_5"/>
</dbReference>
<dbReference type="GO" id="GO:0005576">
    <property type="term" value="C:extracellular region"/>
    <property type="evidence" value="ECO:0007669"/>
    <property type="project" value="UniProtKB-SubCell"/>
</dbReference>
<comment type="subcellular location">
    <subcellularLocation>
        <location evidence="1">Secreted</location>
    </subcellularLocation>
</comment>
<evidence type="ECO:0000256" key="8">
    <source>
        <dbReference type="ARBA" id="ARBA00038929"/>
    </source>
</evidence>
<keyword evidence="6" id="KW-0961">Cell wall biogenesis/degradation</keyword>
<dbReference type="SUPFAM" id="SSF51445">
    <property type="entry name" value="(Trans)glycosidases"/>
    <property type="match status" value="1"/>
</dbReference>
<evidence type="ECO:0000256" key="7">
    <source>
        <dbReference type="ARBA" id="ARBA00036824"/>
    </source>
</evidence>
<keyword evidence="4 9" id="KW-0378">Hydrolase</keyword>
<reference evidence="11 12" key="1">
    <citation type="submission" date="2018-10" db="EMBL/GenBank/DDBJ databases">
        <title>Isolation, diversity and antibacterial activity of antinobacteria from the wheat rhizosphere soil.</title>
        <authorList>
            <person name="Sun T."/>
        </authorList>
    </citation>
    <scope>NUCLEOTIDE SEQUENCE [LARGE SCALE GENOMIC DNA]</scope>
    <source>
        <strain evidence="11 12">SJ-23</strain>
    </source>
</reference>
<dbReference type="GO" id="GO:0009986">
    <property type="term" value="C:cell surface"/>
    <property type="evidence" value="ECO:0007669"/>
    <property type="project" value="TreeGrafter"/>
</dbReference>
<evidence type="ECO:0000313" key="11">
    <source>
        <dbReference type="EMBL" id="RNB50112.1"/>
    </source>
</evidence>
<keyword evidence="2" id="KW-0964">Secreted</keyword>
<evidence type="ECO:0000256" key="4">
    <source>
        <dbReference type="ARBA" id="ARBA00022801"/>
    </source>
</evidence>
<evidence type="ECO:0000256" key="1">
    <source>
        <dbReference type="ARBA" id="ARBA00004613"/>
    </source>
</evidence>
<evidence type="ECO:0000256" key="9">
    <source>
        <dbReference type="RuleBase" id="RU361153"/>
    </source>
</evidence>
<dbReference type="InterPro" id="IPR050386">
    <property type="entry name" value="Glycosyl_hydrolase_5"/>
</dbReference>
<comment type="caution">
    <text evidence="11">The sequence shown here is derived from an EMBL/GenBank/DDBJ whole genome shotgun (WGS) entry which is preliminary data.</text>
</comment>
<dbReference type="GO" id="GO:0009251">
    <property type="term" value="P:glucan catabolic process"/>
    <property type="evidence" value="ECO:0007669"/>
    <property type="project" value="TreeGrafter"/>
</dbReference>
<dbReference type="GO" id="GO:0004338">
    <property type="term" value="F:glucan exo-1,3-beta-glucosidase activity"/>
    <property type="evidence" value="ECO:0007669"/>
    <property type="project" value="UniProtKB-EC"/>
</dbReference>
<dbReference type="Proteomes" id="UP000275048">
    <property type="component" value="Unassembled WGS sequence"/>
</dbReference>
<accession>A0A3M8AFZ7</accession>
<evidence type="ECO:0000256" key="6">
    <source>
        <dbReference type="ARBA" id="ARBA00023316"/>
    </source>
</evidence>
<dbReference type="EMBL" id="RHHB01000011">
    <property type="protein sequence ID" value="RNB50112.1"/>
    <property type="molecule type" value="Genomic_DNA"/>
</dbReference>
<dbReference type="Gene3D" id="3.20.20.80">
    <property type="entry name" value="Glycosidases"/>
    <property type="match status" value="1"/>
</dbReference>
<dbReference type="EC" id="3.2.1.58" evidence="8"/>
<name>A0A3M8AFZ7_9MICO</name>
<evidence type="ECO:0000256" key="3">
    <source>
        <dbReference type="ARBA" id="ARBA00022729"/>
    </source>
</evidence>
<comment type="catalytic activity">
    <reaction evidence="7">
        <text>Successive hydrolysis of beta-D-glucose units from the non-reducing ends of (1-&gt;3)-beta-D-glucans, releasing alpha-glucose.</text>
        <dbReference type="EC" id="3.2.1.58"/>
    </reaction>
</comment>
<comment type="similarity">
    <text evidence="9">Belongs to the glycosyl hydrolase 5 (cellulase A) family.</text>
</comment>
<feature type="domain" description="Glycoside hydrolase family 5" evidence="10">
    <location>
        <begin position="62"/>
        <end position="335"/>
    </location>
</feature>
<evidence type="ECO:0000313" key="12">
    <source>
        <dbReference type="Proteomes" id="UP000275048"/>
    </source>
</evidence>
<dbReference type="OrthoDB" id="4771662at2"/>
<dbReference type="PANTHER" id="PTHR31297:SF1">
    <property type="entry name" value="GLUCAN 1,3-BETA-GLUCOSIDASE I_II-RELATED"/>
    <property type="match status" value="1"/>
</dbReference>
<dbReference type="RefSeq" id="WP_122936620.1">
    <property type="nucleotide sequence ID" value="NZ_JBHSNT010000060.1"/>
</dbReference>
<keyword evidence="5 9" id="KW-0326">Glycosidase</keyword>
<evidence type="ECO:0000256" key="5">
    <source>
        <dbReference type="ARBA" id="ARBA00023295"/>
    </source>
</evidence>
<dbReference type="GO" id="GO:0071555">
    <property type="term" value="P:cell wall organization"/>
    <property type="evidence" value="ECO:0007669"/>
    <property type="project" value="UniProtKB-KW"/>
</dbReference>
<dbReference type="Pfam" id="PF00150">
    <property type="entry name" value="Cellulase"/>
    <property type="match status" value="1"/>
</dbReference>
<proteinExistence type="inferred from homology"/>
<evidence type="ECO:0000259" key="10">
    <source>
        <dbReference type="Pfam" id="PF00150"/>
    </source>
</evidence>
<organism evidence="11 12">
    <name type="scientific">Agromyces tardus</name>
    <dbReference type="NCBI Taxonomy" id="2583849"/>
    <lineage>
        <taxon>Bacteria</taxon>
        <taxon>Bacillati</taxon>
        <taxon>Actinomycetota</taxon>
        <taxon>Actinomycetes</taxon>
        <taxon>Micrococcales</taxon>
        <taxon>Microbacteriaceae</taxon>
        <taxon>Agromyces</taxon>
    </lineage>
</organism>
<evidence type="ECO:0000256" key="2">
    <source>
        <dbReference type="ARBA" id="ARBA00022525"/>
    </source>
</evidence>
<dbReference type="InterPro" id="IPR017853">
    <property type="entry name" value="GH"/>
</dbReference>
<keyword evidence="3" id="KW-0732">Signal</keyword>
<dbReference type="AlphaFoldDB" id="A0A3M8AFZ7"/>
<gene>
    <name evidence="11" type="ORF">EDM22_08435</name>
</gene>
<protein>
    <recommendedName>
        <fullName evidence="8">glucan 1,3-beta-glucosidase</fullName>
        <ecNumber evidence="8">3.2.1.58</ecNumber>
    </recommendedName>
</protein>
<dbReference type="PANTHER" id="PTHR31297">
    <property type="entry name" value="GLUCAN ENDO-1,6-BETA-GLUCOSIDASE B"/>
    <property type="match status" value="1"/>
</dbReference>